<organism evidence="1 2">
    <name type="scientific">Ensete ventricosum</name>
    <name type="common">Abyssinian banana</name>
    <name type="synonym">Musa ensete</name>
    <dbReference type="NCBI Taxonomy" id="4639"/>
    <lineage>
        <taxon>Eukaryota</taxon>
        <taxon>Viridiplantae</taxon>
        <taxon>Streptophyta</taxon>
        <taxon>Embryophyta</taxon>
        <taxon>Tracheophyta</taxon>
        <taxon>Spermatophyta</taxon>
        <taxon>Magnoliopsida</taxon>
        <taxon>Liliopsida</taxon>
        <taxon>Zingiberales</taxon>
        <taxon>Musaceae</taxon>
        <taxon>Ensete</taxon>
    </lineage>
</organism>
<name>A0A427B2I5_ENSVE</name>
<dbReference type="Proteomes" id="UP000287651">
    <property type="component" value="Unassembled WGS sequence"/>
</dbReference>
<reference evidence="1 2" key="1">
    <citation type="journal article" date="2014" name="Agronomy (Basel)">
        <title>A Draft Genome Sequence for Ensete ventricosum, the Drought-Tolerant Tree Against Hunger.</title>
        <authorList>
            <person name="Harrison J."/>
            <person name="Moore K.A."/>
            <person name="Paszkiewicz K."/>
            <person name="Jones T."/>
            <person name="Grant M."/>
            <person name="Ambacheew D."/>
            <person name="Muzemil S."/>
            <person name="Studholme D.J."/>
        </authorList>
    </citation>
    <scope>NUCLEOTIDE SEQUENCE [LARGE SCALE GENOMIC DNA]</scope>
</reference>
<gene>
    <name evidence="1" type="ORF">B296_00018195</name>
</gene>
<sequence>MTNTCRKFAGGCREDRRDSFRGILDDNTAGGWRYYHLAMVVPPPPYFHGAFGSSTTDANGSAVRAPVLRKALNFGSNLKPIGIYKYPKFSCLEKQMW</sequence>
<evidence type="ECO:0000313" key="2">
    <source>
        <dbReference type="Proteomes" id="UP000287651"/>
    </source>
</evidence>
<accession>A0A427B2I5</accession>
<protein>
    <submittedName>
        <fullName evidence="1">Uncharacterized protein</fullName>
    </submittedName>
</protein>
<dbReference type="EMBL" id="AMZH03000645">
    <property type="protein sequence ID" value="RRT82684.1"/>
    <property type="molecule type" value="Genomic_DNA"/>
</dbReference>
<evidence type="ECO:0000313" key="1">
    <source>
        <dbReference type="EMBL" id="RRT82684.1"/>
    </source>
</evidence>
<dbReference type="AlphaFoldDB" id="A0A427B2I5"/>
<comment type="caution">
    <text evidence="1">The sequence shown here is derived from an EMBL/GenBank/DDBJ whole genome shotgun (WGS) entry which is preliminary data.</text>
</comment>
<proteinExistence type="predicted"/>